<dbReference type="GO" id="GO:0006526">
    <property type="term" value="P:L-arginine biosynthetic process"/>
    <property type="evidence" value="ECO:0007669"/>
    <property type="project" value="UniProtKB-UniRule"/>
</dbReference>
<feature type="binding site" evidence="13">
    <location>
        <position position="401"/>
    </location>
    <ligand>
        <name>substrate</name>
    </ligand>
</feature>
<dbReference type="SUPFAM" id="SSF56266">
    <property type="entry name" value="DmpA/ArgJ-like"/>
    <property type="match status" value="1"/>
</dbReference>
<feature type="binding site" evidence="13">
    <location>
        <position position="275"/>
    </location>
    <ligand>
        <name>substrate</name>
    </ligand>
</feature>
<gene>
    <name evidence="13" type="primary">argJ</name>
    <name evidence="14" type="ORF">SAMN02745751_02279</name>
</gene>
<reference evidence="14 15" key="1">
    <citation type="submission" date="2016-11" db="EMBL/GenBank/DDBJ databases">
        <authorList>
            <person name="Jaros S."/>
            <person name="Januszkiewicz K."/>
            <person name="Wedrychowicz H."/>
        </authorList>
    </citation>
    <scope>NUCLEOTIDE SEQUENCE [LARGE SCALE GENOMIC DNA]</scope>
    <source>
        <strain evidence="14 15">DSM 17477</strain>
    </source>
</reference>
<evidence type="ECO:0000256" key="10">
    <source>
        <dbReference type="ARBA" id="ARBA00048372"/>
    </source>
</evidence>
<feature type="site" description="Involved in the stabilization of negative charge on the oxyanion by the formation of the oxyanion hole" evidence="13">
    <location>
        <position position="113"/>
    </location>
</feature>
<comment type="subcellular location">
    <subcellularLocation>
        <location evidence="1 13">Cytoplasm</location>
    </subcellularLocation>
</comment>
<dbReference type="GO" id="GO:0006592">
    <property type="term" value="P:ornithine biosynthetic process"/>
    <property type="evidence" value="ECO:0007669"/>
    <property type="project" value="TreeGrafter"/>
</dbReference>
<dbReference type="GO" id="GO:0005737">
    <property type="term" value="C:cytoplasm"/>
    <property type="evidence" value="ECO:0007669"/>
    <property type="project" value="UniProtKB-SubCell"/>
</dbReference>
<dbReference type="EC" id="2.3.1.35" evidence="13"/>
<protein>
    <recommendedName>
        <fullName evidence="13">Arginine biosynthesis bifunctional protein ArgJ</fullName>
    </recommendedName>
    <domain>
        <recommendedName>
            <fullName evidence="13">Glutamate N-acetyltransferase</fullName>
            <ecNumber evidence="13">2.3.1.35</ecNumber>
        </recommendedName>
        <alternativeName>
            <fullName evidence="13">Ornithine acetyltransferase</fullName>
            <shortName evidence="13">OATase</shortName>
        </alternativeName>
        <alternativeName>
            <fullName evidence="13">Ornithine transacetylase</fullName>
        </alternativeName>
    </domain>
    <domain>
        <recommendedName>
            <fullName evidence="13">Amino-acid acetyltransferase</fullName>
            <ecNumber evidence="13">2.3.1.1</ecNumber>
        </recommendedName>
        <alternativeName>
            <fullName evidence="13">N-acetylglutamate synthase</fullName>
            <shortName evidence="13">AGSase</shortName>
        </alternativeName>
    </domain>
    <component>
        <recommendedName>
            <fullName evidence="13">Arginine biosynthesis bifunctional protein ArgJ alpha chain</fullName>
        </recommendedName>
    </component>
    <component>
        <recommendedName>
            <fullName evidence="13">Arginine biosynthesis bifunctional protein ArgJ beta chain</fullName>
        </recommendedName>
    </component>
</protein>
<evidence type="ECO:0000256" key="9">
    <source>
        <dbReference type="ARBA" id="ARBA00023315"/>
    </source>
</evidence>
<dbReference type="Gene3D" id="3.10.20.340">
    <property type="entry name" value="ArgJ beta chain, C-terminal domain"/>
    <property type="match status" value="1"/>
</dbReference>
<dbReference type="InterPro" id="IPR016117">
    <property type="entry name" value="ArgJ-like_dom_sf"/>
</dbReference>
<organism evidence="14 15">
    <name type="scientific">Dethiosulfatibacter aminovorans DSM 17477</name>
    <dbReference type="NCBI Taxonomy" id="1121476"/>
    <lineage>
        <taxon>Bacteria</taxon>
        <taxon>Bacillati</taxon>
        <taxon>Bacillota</taxon>
        <taxon>Tissierellia</taxon>
        <taxon>Dethiosulfatibacter</taxon>
    </lineage>
</organism>
<dbReference type="InterPro" id="IPR042195">
    <property type="entry name" value="ArgJ_beta_C"/>
</dbReference>
<evidence type="ECO:0000256" key="7">
    <source>
        <dbReference type="ARBA" id="ARBA00022813"/>
    </source>
</evidence>
<dbReference type="AlphaFoldDB" id="A0A1M6IC42"/>
<keyword evidence="15" id="KW-1185">Reference proteome</keyword>
<name>A0A1M6IC42_9FIRM</name>
<feature type="chain" id="PRO_5023301338" description="Arginine biosynthesis bifunctional protein ArgJ alpha chain" evidence="13">
    <location>
        <begin position="1"/>
        <end position="188"/>
    </location>
</feature>
<dbReference type="STRING" id="1121476.SAMN02745751_02279"/>
<dbReference type="OrthoDB" id="9804242at2"/>
<evidence type="ECO:0000256" key="4">
    <source>
        <dbReference type="ARBA" id="ARBA00022571"/>
    </source>
</evidence>
<comment type="subunit">
    <text evidence="3 13">Heterotetramer of two alpha and two beta chains.</text>
</comment>
<dbReference type="PANTHER" id="PTHR23100:SF0">
    <property type="entry name" value="ARGININE BIOSYNTHESIS BIFUNCTIONAL PROTEIN ARGJ, MITOCHONDRIAL"/>
    <property type="match status" value="1"/>
</dbReference>
<feature type="chain" id="PRO_5023301339" description="Arginine biosynthesis bifunctional protein ArgJ beta chain" evidence="13">
    <location>
        <begin position="189"/>
        <end position="406"/>
    </location>
</feature>
<proteinExistence type="inferred from homology"/>
<keyword evidence="6 13" id="KW-0808">Transferase</keyword>
<comment type="similarity">
    <text evidence="2 13">Belongs to the ArgJ family.</text>
</comment>
<comment type="function">
    <text evidence="12 13">Catalyzes two activities which are involved in the cyclic version of arginine biosynthesis: the synthesis of N-acetylglutamate from glutamate and acetyl-CoA as the acetyl donor, and of ornithine by transacetylation between N(2)-acetylornithine and glutamate.</text>
</comment>
<comment type="catalytic activity">
    <reaction evidence="11 13">
        <text>N(2)-acetyl-L-ornithine + L-glutamate = N-acetyl-L-glutamate + L-ornithine</text>
        <dbReference type="Rhea" id="RHEA:15349"/>
        <dbReference type="ChEBI" id="CHEBI:29985"/>
        <dbReference type="ChEBI" id="CHEBI:44337"/>
        <dbReference type="ChEBI" id="CHEBI:46911"/>
        <dbReference type="ChEBI" id="CHEBI:57805"/>
        <dbReference type="EC" id="2.3.1.35"/>
    </reaction>
</comment>
<keyword evidence="7 13" id="KW-0068">Autocatalytic cleavage</keyword>
<dbReference type="NCBIfam" id="TIGR00120">
    <property type="entry name" value="ArgJ"/>
    <property type="match status" value="1"/>
</dbReference>
<dbReference type="EC" id="2.3.1.1" evidence="13"/>
<dbReference type="PANTHER" id="PTHR23100">
    <property type="entry name" value="ARGININE BIOSYNTHESIS BIFUNCTIONAL PROTEIN ARGJ"/>
    <property type="match status" value="1"/>
</dbReference>
<dbReference type="HAMAP" id="MF_01106">
    <property type="entry name" value="ArgJ"/>
    <property type="match status" value="1"/>
</dbReference>
<dbReference type="Pfam" id="PF01960">
    <property type="entry name" value="ArgJ"/>
    <property type="match status" value="1"/>
</dbReference>
<dbReference type="Gene3D" id="3.30.2330.10">
    <property type="entry name" value="arginine biosynthesis bifunctional protein suprefamily"/>
    <property type="match status" value="1"/>
</dbReference>
<dbReference type="UniPathway" id="UPA00068">
    <property type="reaction ID" value="UER00106"/>
</dbReference>
<dbReference type="InterPro" id="IPR002813">
    <property type="entry name" value="Arg_biosynth_ArgJ"/>
</dbReference>
<evidence type="ECO:0000256" key="1">
    <source>
        <dbReference type="ARBA" id="ARBA00004496"/>
    </source>
</evidence>
<comment type="pathway">
    <text evidence="13">Amino-acid biosynthesis; L-arginine biosynthesis; N(2)-acetyl-L-ornithine from L-glutamate: step 1/4.</text>
</comment>
<keyword evidence="4 13" id="KW-0055">Arginine biosynthesis</keyword>
<evidence type="ECO:0000256" key="2">
    <source>
        <dbReference type="ARBA" id="ARBA00006774"/>
    </source>
</evidence>
<evidence type="ECO:0000256" key="12">
    <source>
        <dbReference type="ARBA" id="ARBA00054976"/>
    </source>
</evidence>
<comment type="pathway">
    <text evidence="13">Amino-acid biosynthesis; L-arginine biosynthesis; L-ornithine and N-acetyl-L-glutamate from L-glutamate and N(2)-acetyl-L-ornithine (cyclic): step 1/1.</text>
</comment>
<sequence>MRINHDGVTKPKGFLACGRYTGLKNKRRDLAIVFSEVPANFAGVFTTNKVKAAPVLRNLEIREKGGKVQAVVVNSGNANACTGEQGLIDNQTMAQTVADTFNIDVDTVVTASTGVIGVPLPIDKIVEGIEKSSTFLTGDRQGAIDAASAIMTTDTVPKEVSAHFMIGDKEINIGAMAKGSGMIHPNMATMLAFVTTDLAISTELLQKAMSESTLDSYNMISVDGDTSTNDMVSIMANGMAGNEEITEENEDYEKFKEVLHVINMELAKMIVKDGEGATKLLEVKISGAKTKDDARKMCKSIINSSLVKTAFFGEDANWGRILCSMGYSGADLDPSGVSLEFKSRFGSIRVLEDGVPLDFNEEIASEVLKGSAIEVLITMKDGDASSIGWGCDMSYEYVRINGDYRS</sequence>
<evidence type="ECO:0000313" key="15">
    <source>
        <dbReference type="Proteomes" id="UP000184052"/>
    </source>
</evidence>
<evidence type="ECO:0000256" key="3">
    <source>
        <dbReference type="ARBA" id="ARBA00011475"/>
    </source>
</evidence>
<keyword evidence="5 13" id="KW-0028">Amino-acid biosynthesis</keyword>
<dbReference type="FunFam" id="3.30.2330.10:FF:000001">
    <property type="entry name" value="Arginine biosynthesis bifunctional protein ArgJ, mitochondrial"/>
    <property type="match status" value="1"/>
</dbReference>
<keyword evidence="9 13" id="KW-0012">Acyltransferase</keyword>
<dbReference type="Proteomes" id="UP000184052">
    <property type="component" value="Unassembled WGS sequence"/>
</dbReference>
<evidence type="ECO:0000256" key="5">
    <source>
        <dbReference type="ARBA" id="ARBA00022605"/>
    </source>
</evidence>
<feature type="site" description="Involved in the stabilization of negative charge on the oxyanion by the formation of the oxyanion hole" evidence="13">
    <location>
        <position position="114"/>
    </location>
</feature>
<dbReference type="NCBIfam" id="NF003802">
    <property type="entry name" value="PRK05388.1"/>
    <property type="match status" value="1"/>
</dbReference>
<dbReference type="CDD" id="cd02152">
    <property type="entry name" value="OAT"/>
    <property type="match status" value="1"/>
</dbReference>
<dbReference type="FunFam" id="3.60.70.12:FF:000001">
    <property type="entry name" value="Arginine biosynthesis bifunctional protein ArgJ, chloroplastic"/>
    <property type="match status" value="1"/>
</dbReference>
<dbReference type="EMBL" id="FQZL01000016">
    <property type="protein sequence ID" value="SHJ31985.1"/>
    <property type="molecule type" value="Genomic_DNA"/>
</dbReference>
<feature type="binding site" evidence="13">
    <location>
        <position position="152"/>
    </location>
    <ligand>
        <name>substrate</name>
    </ligand>
</feature>
<dbReference type="GO" id="GO:0004358">
    <property type="term" value="F:L-glutamate N-acetyltransferase activity, acting on acetyl-L-ornithine as donor"/>
    <property type="evidence" value="ECO:0007669"/>
    <property type="project" value="UniProtKB-UniRule"/>
</dbReference>
<evidence type="ECO:0000256" key="13">
    <source>
        <dbReference type="HAMAP-Rule" id="MF_01106"/>
    </source>
</evidence>
<dbReference type="FunFam" id="3.10.20.340:FF:000001">
    <property type="entry name" value="Arginine biosynthesis bifunctional protein ArgJ, chloroplastic"/>
    <property type="match status" value="1"/>
</dbReference>
<feature type="binding site" evidence="13">
    <location>
        <position position="406"/>
    </location>
    <ligand>
        <name>substrate</name>
    </ligand>
</feature>
<accession>A0A1M6IC42</accession>
<keyword evidence="8 13" id="KW-0511">Multifunctional enzyme</keyword>
<feature type="site" description="Cleavage; by autolysis" evidence="13">
    <location>
        <begin position="188"/>
        <end position="189"/>
    </location>
</feature>
<keyword evidence="13" id="KW-0963">Cytoplasm</keyword>
<feature type="binding site" evidence="13">
    <location>
        <position position="189"/>
    </location>
    <ligand>
        <name>substrate</name>
    </ligand>
</feature>
<dbReference type="RefSeq" id="WP_073049704.1">
    <property type="nucleotide sequence ID" value="NZ_FQZL01000016.1"/>
</dbReference>
<evidence type="ECO:0000256" key="11">
    <source>
        <dbReference type="ARBA" id="ARBA00049439"/>
    </source>
</evidence>
<evidence type="ECO:0000313" key="14">
    <source>
        <dbReference type="EMBL" id="SHJ31985.1"/>
    </source>
</evidence>
<feature type="active site" description="Nucleophile" evidence="13">
    <location>
        <position position="189"/>
    </location>
</feature>
<evidence type="ECO:0000256" key="6">
    <source>
        <dbReference type="ARBA" id="ARBA00022679"/>
    </source>
</evidence>
<dbReference type="Gene3D" id="3.60.70.12">
    <property type="entry name" value="L-amino peptidase D-ALA esterase/amidase"/>
    <property type="match status" value="1"/>
</dbReference>
<dbReference type="GO" id="GO:0004042">
    <property type="term" value="F:L-glutamate N-acetyltransferase activity"/>
    <property type="evidence" value="ECO:0007669"/>
    <property type="project" value="UniProtKB-UniRule"/>
</dbReference>
<feature type="binding site" evidence="13">
    <location>
        <position position="178"/>
    </location>
    <ligand>
        <name>substrate</name>
    </ligand>
</feature>
<evidence type="ECO:0000256" key="8">
    <source>
        <dbReference type="ARBA" id="ARBA00023268"/>
    </source>
</evidence>
<comment type="catalytic activity">
    <reaction evidence="10 13">
        <text>L-glutamate + acetyl-CoA = N-acetyl-L-glutamate + CoA + H(+)</text>
        <dbReference type="Rhea" id="RHEA:24292"/>
        <dbReference type="ChEBI" id="CHEBI:15378"/>
        <dbReference type="ChEBI" id="CHEBI:29985"/>
        <dbReference type="ChEBI" id="CHEBI:44337"/>
        <dbReference type="ChEBI" id="CHEBI:57287"/>
        <dbReference type="ChEBI" id="CHEBI:57288"/>
        <dbReference type="EC" id="2.3.1.1"/>
    </reaction>
</comment>